<evidence type="ECO:0000313" key="1">
    <source>
        <dbReference type="EMBL" id="KNE00081.1"/>
    </source>
</evidence>
<evidence type="ECO:0000313" key="2">
    <source>
        <dbReference type="Proteomes" id="UP000037122"/>
    </source>
</evidence>
<proteinExistence type="predicted"/>
<dbReference type="VEuPathDB" id="FungiDB:QG37_03028"/>
<name>A0A0L0P263_CANAR</name>
<organism evidence="1 2">
    <name type="scientific">Candidozyma auris</name>
    <name type="common">Yeast</name>
    <name type="synonym">Candida auris</name>
    <dbReference type="NCBI Taxonomy" id="498019"/>
    <lineage>
        <taxon>Eukaryota</taxon>
        <taxon>Fungi</taxon>
        <taxon>Dikarya</taxon>
        <taxon>Ascomycota</taxon>
        <taxon>Saccharomycotina</taxon>
        <taxon>Pichiomycetes</taxon>
        <taxon>Metschnikowiaceae</taxon>
        <taxon>Candidozyma</taxon>
    </lineage>
</organism>
<reference evidence="2" key="1">
    <citation type="journal article" date="2015" name="BMC Genomics">
        <title>Draft genome of a commonly misdiagnosed multidrug resistant pathogen Candida auris.</title>
        <authorList>
            <person name="Chatterjee S."/>
            <person name="Alampalli S.V."/>
            <person name="Nageshan R.K."/>
            <person name="Chettiar S.T."/>
            <person name="Joshi S."/>
            <person name="Tatu U.S."/>
        </authorList>
    </citation>
    <scope>NUCLEOTIDE SEQUENCE [LARGE SCALE GENOMIC DNA]</scope>
    <source>
        <strain evidence="2">6684</strain>
    </source>
</reference>
<dbReference type="AlphaFoldDB" id="A0A0L0P263"/>
<dbReference type="Proteomes" id="UP000037122">
    <property type="component" value="Unassembled WGS sequence"/>
</dbReference>
<sequence length="39" mass="4373">MEGAQLLRADIIGDGFPKRCGEFVKIWIFGSRQAYVKAT</sequence>
<protein>
    <submittedName>
        <fullName evidence="1">Uncharacterized protein</fullName>
    </submittedName>
</protein>
<comment type="caution">
    <text evidence="1">The sequence shown here is derived from an EMBL/GenBank/DDBJ whole genome shotgun (WGS) entry which is preliminary data.</text>
</comment>
<dbReference type="EMBL" id="LGST01000020">
    <property type="protein sequence ID" value="KNE00081.1"/>
    <property type="molecule type" value="Genomic_DNA"/>
</dbReference>
<gene>
    <name evidence="1" type="ORF">QG37_03028</name>
</gene>
<accession>A0A0L0P263</accession>